<evidence type="ECO:0000256" key="6">
    <source>
        <dbReference type="RuleBase" id="RU000716"/>
    </source>
</evidence>
<gene>
    <name evidence="9" type="ORF">NU887_09485</name>
</gene>
<keyword evidence="4 6" id="KW-0238">DNA-binding</keyword>
<evidence type="ECO:0000256" key="2">
    <source>
        <dbReference type="ARBA" id="ARBA00023015"/>
    </source>
</evidence>
<keyword evidence="10" id="KW-1185">Reference proteome</keyword>
<reference evidence="9" key="1">
    <citation type="submission" date="2022-08" db="EMBL/GenBank/DDBJ databases">
        <authorList>
            <person name="Zhang D."/>
        </authorList>
    </citation>
    <scope>NUCLEOTIDE SEQUENCE</scope>
    <source>
        <strain evidence="9">XJ19-11</strain>
    </source>
</reference>
<dbReference type="Pfam" id="PF04542">
    <property type="entry name" value="Sigma70_r2"/>
    <property type="match status" value="1"/>
</dbReference>
<feature type="domain" description="RNA polymerase sigma-70 region 2" evidence="7">
    <location>
        <begin position="32"/>
        <end position="94"/>
    </location>
</feature>
<dbReference type="GO" id="GO:0003677">
    <property type="term" value="F:DNA binding"/>
    <property type="evidence" value="ECO:0007669"/>
    <property type="project" value="UniProtKB-KW"/>
</dbReference>
<dbReference type="InterPro" id="IPR013325">
    <property type="entry name" value="RNA_pol_sigma_r2"/>
</dbReference>
<dbReference type="Pfam" id="PF08281">
    <property type="entry name" value="Sigma70_r4_2"/>
    <property type="match status" value="1"/>
</dbReference>
<accession>A0A9X2P3L8</accession>
<sequence>MYKEKAFDITSAVSRLREGDEKAFSILYDFFRSKVFFTSKKMNLSTEDAEEIVQEVFLIIWKNRQNLNSELSFNAYLLTILKSLIIKKSKKEARRIAYEVYTLSTQEIESNETETQIEYSEFERISISEIEKLPKTQKEIFKMKNYENLHSGEIAEKLGISKRTVESHIYVATKSIKNKLQKKYLIAIKSLAIGMIYYFF</sequence>
<dbReference type="PANTHER" id="PTHR43133:SF46">
    <property type="entry name" value="RNA POLYMERASE SIGMA-70 FACTOR ECF SUBFAMILY"/>
    <property type="match status" value="1"/>
</dbReference>
<dbReference type="InterPro" id="IPR013324">
    <property type="entry name" value="RNA_pol_sigma_r3/r4-like"/>
</dbReference>
<dbReference type="EMBL" id="JANSUY010000005">
    <property type="protein sequence ID" value="MCR9015266.1"/>
    <property type="molecule type" value="Genomic_DNA"/>
</dbReference>
<dbReference type="Gene3D" id="1.10.10.10">
    <property type="entry name" value="Winged helix-like DNA-binding domain superfamily/Winged helix DNA-binding domain"/>
    <property type="match status" value="1"/>
</dbReference>
<evidence type="ECO:0000256" key="3">
    <source>
        <dbReference type="ARBA" id="ARBA00023082"/>
    </source>
</evidence>
<dbReference type="PROSITE" id="PS01063">
    <property type="entry name" value="SIGMA70_ECF"/>
    <property type="match status" value="1"/>
</dbReference>
<comment type="similarity">
    <text evidence="1 6">Belongs to the sigma-70 factor family. ECF subfamily.</text>
</comment>
<dbReference type="InterPro" id="IPR013249">
    <property type="entry name" value="RNA_pol_sigma70_r4_t2"/>
</dbReference>
<comment type="caution">
    <text evidence="9">The sequence shown here is derived from an EMBL/GenBank/DDBJ whole genome shotgun (WGS) entry which is preliminary data.</text>
</comment>
<dbReference type="AlphaFoldDB" id="A0A9X2P3L8"/>
<feature type="domain" description="RNA polymerase sigma factor 70 region 4 type 2" evidence="8">
    <location>
        <begin position="130"/>
        <end position="170"/>
    </location>
</feature>
<dbReference type="InterPro" id="IPR036388">
    <property type="entry name" value="WH-like_DNA-bd_sf"/>
</dbReference>
<dbReference type="GO" id="GO:0006352">
    <property type="term" value="P:DNA-templated transcription initiation"/>
    <property type="evidence" value="ECO:0007669"/>
    <property type="project" value="InterPro"/>
</dbReference>
<dbReference type="InterPro" id="IPR000838">
    <property type="entry name" value="RNA_pol_sigma70_ECF_CS"/>
</dbReference>
<dbReference type="SUPFAM" id="SSF88946">
    <property type="entry name" value="Sigma2 domain of RNA polymerase sigma factors"/>
    <property type="match status" value="1"/>
</dbReference>
<evidence type="ECO:0000256" key="1">
    <source>
        <dbReference type="ARBA" id="ARBA00010641"/>
    </source>
</evidence>
<dbReference type="GO" id="GO:0016987">
    <property type="term" value="F:sigma factor activity"/>
    <property type="evidence" value="ECO:0007669"/>
    <property type="project" value="UniProtKB-KW"/>
</dbReference>
<dbReference type="PANTHER" id="PTHR43133">
    <property type="entry name" value="RNA POLYMERASE ECF-TYPE SIGMA FACTO"/>
    <property type="match status" value="1"/>
</dbReference>
<dbReference type="SUPFAM" id="SSF88659">
    <property type="entry name" value="Sigma3 and sigma4 domains of RNA polymerase sigma factors"/>
    <property type="match status" value="1"/>
</dbReference>
<dbReference type="InterPro" id="IPR014284">
    <property type="entry name" value="RNA_pol_sigma-70_dom"/>
</dbReference>
<protein>
    <recommendedName>
        <fullName evidence="6">RNA polymerase sigma factor</fullName>
    </recommendedName>
</protein>
<dbReference type="InterPro" id="IPR007627">
    <property type="entry name" value="RNA_pol_sigma70_r2"/>
</dbReference>
<proteinExistence type="inferred from homology"/>
<keyword evidence="3 6" id="KW-0731">Sigma factor</keyword>
<dbReference type="Proteomes" id="UP001142175">
    <property type="component" value="Unassembled WGS sequence"/>
</dbReference>
<evidence type="ECO:0000256" key="4">
    <source>
        <dbReference type="ARBA" id="ARBA00023125"/>
    </source>
</evidence>
<dbReference type="InterPro" id="IPR039425">
    <property type="entry name" value="RNA_pol_sigma-70-like"/>
</dbReference>
<evidence type="ECO:0000256" key="5">
    <source>
        <dbReference type="ARBA" id="ARBA00023163"/>
    </source>
</evidence>
<evidence type="ECO:0000259" key="8">
    <source>
        <dbReference type="Pfam" id="PF08281"/>
    </source>
</evidence>
<keyword evidence="5 6" id="KW-0804">Transcription</keyword>
<dbReference type="NCBIfam" id="TIGR02937">
    <property type="entry name" value="sigma70-ECF"/>
    <property type="match status" value="1"/>
</dbReference>
<organism evidence="9 10">
    <name type="scientific">Aquiflexum gelatinilyticum</name>
    <dbReference type="NCBI Taxonomy" id="2961943"/>
    <lineage>
        <taxon>Bacteria</taxon>
        <taxon>Pseudomonadati</taxon>
        <taxon>Bacteroidota</taxon>
        <taxon>Cytophagia</taxon>
        <taxon>Cytophagales</taxon>
        <taxon>Cyclobacteriaceae</taxon>
        <taxon>Aquiflexum</taxon>
    </lineage>
</organism>
<evidence type="ECO:0000313" key="9">
    <source>
        <dbReference type="EMBL" id="MCR9015266.1"/>
    </source>
</evidence>
<dbReference type="Gene3D" id="1.10.1740.10">
    <property type="match status" value="1"/>
</dbReference>
<dbReference type="RefSeq" id="WP_258423124.1">
    <property type="nucleotide sequence ID" value="NZ_JANSUY010000005.1"/>
</dbReference>
<evidence type="ECO:0000313" key="10">
    <source>
        <dbReference type="Proteomes" id="UP001142175"/>
    </source>
</evidence>
<keyword evidence="2 6" id="KW-0805">Transcription regulation</keyword>
<name>A0A9X2P3L8_9BACT</name>
<evidence type="ECO:0000259" key="7">
    <source>
        <dbReference type="Pfam" id="PF04542"/>
    </source>
</evidence>